<dbReference type="PANTHER" id="PTHR45891">
    <property type="entry name" value="ZINC FINGER HOMEOBOX PROTEIN"/>
    <property type="match status" value="1"/>
</dbReference>
<dbReference type="GO" id="GO:0046872">
    <property type="term" value="F:metal ion binding"/>
    <property type="evidence" value="ECO:0007669"/>
    <property type="project" value="UniProtKB-KW"/>
</dbReference>
<dbReference type="GO" id="GO:0000981">
    <property type="term" value="F:DNA-binding transcription factor activity, RNA polymerase II-specific"/>
    <property type="evidence" value="ECO:0007669"/>
    <property type="project" value="TreeGrafter"/>
</dbReference>
<dbReference type="PROSITE" id="PS00028">
    <property type="entry name" value="ZINC_FINGER_C2H2_1"/>
    <property type="match status" value="1"/>
</dbReference>
<evidence type="ECO:0000256" key="4">
    <source>
        <dbReference type="ARBA" id="ARBA00022833"/>
    </source>
</evidence>
<accession>A0A158P5U0</accession>
<feature type="transmembrane region" description="Helical" evidence="5">
    <location>
        <begin position="12"/>
        <end position="34"/>
    </location>
</feature>
<evidence type="ECO:0000256" key="3">
    <source>
        <dbReference type="ARBA" id="ARBA00022737"/>
    </source>
</evidence>
<keyword evidence="5" id="KW-1133">Transmembrane helix</keyword>
<evidence type="ECO:0000256" key="5">
    <source>
        <dbReference type="SAM" id="Phobius"/>
    </source>
</evidence>
<dbReference type="Proteomes" id="UP000035642">
    <property type="component" value="Unassembled WGS sequence"/>
</dbReference>
<keyword evidence="5" id="KW-0472">Membrane</keyword>
<dbReference type="PANTHER" id="PTHR45891:SF3">
    <property type="entry name" value="ZINC FINGER PROTEIN 2"/>
    <property type="match status" value="1"/>
</dbReference>
<keyword evidence="3" id="KW-0677">Repeat</keyword>
<dbReference type="AlphaFoldDB" id="A0A158P5U0"/>
<dbReference type="InterPro" id="IPR013087">
    <property type="entry name" value="Znf_C2H2_type"/>
</dbReference>
<dbReference type="GO" id="GO:0000978">
    <property type="term" value="F:RNA polymerase II cis-regulatory region sequence-specific DNA binding"/>
    <property type="evidence" value="ECO:0007669"/>
    <property type="project" value="TreeGrafter"/>
</dbReference>
<dbReference type="WBParaSite" id="ACAC_0000017701-mRNA-1">
    <property type="protein sequence ID" value="ACAC_0000017701-mRNA-1"/>
    <property type="gene ID" value="ACAC_0000017701"/>
</dbReference>
<evidence type="ECO:0000313" key="8">
    <source>
        <dbReference type="WBParaSite" id="ACAC_0000017701-mRNA-1"/>
    </source>
</evidence>
<dbReference type="STRING" id="6313.A0A158P5U0"/>
<feature type="domain" description="C2H2-type" evidence="6">
    <location>
        <begin position="188"/>
        <end position="209"/>
    </location>
</feature>
<comment type="subcellular location">
    <subcellularLocation>
        <location evidence="1">Nucleus</location>
    </subcellularLocation>
</comment>
<dbReference type="SMART" id="SM00355">
    <property type="entry name" value="ZnF_C2H2"/>
    <property type="match status" value="3"/>
</dbReference>
<keyword evidence="5" id="KW-0812">Transmembrane</keyword>
<organism evidence="7 8">
    <name type="scientific">Angiostrongylus cantonensis</name>
    <name type="common">Rat lungworm</name>
    <dbReference type="NCBI Taxonomy" id="6313"/>
    <lineage>
        <taxon>Eukaryota</taxon>
        <taxon>Metazoa</taxon>
        <taxon>Ecdysozoa</taxon>
        <taxon>Nematoda</taxon>
        <taxon>Chromadorea</taxon>
        <taxon>Rhabditida</taxon>
        <taxon>Rhabditina</taxon>
        <taxon>Rhabditomorpha</taxon>
        <taxon>Strongyloidea</taxon>
        <taxon>Metastrongylidae</taxon>
        <taxon>Angiostrongylus</taxon>
    </lineage>
</organism>
<evidence type="ECO:0000313" key="7">
    <source>
        <dbReference type="Proteomes" id="UP000035642"/>
    </source>
</evidence>
<keyword evidence="7" id="KW-1185">Reference proteome</keyword>
<reference evidence="7" key="1">
    <citation type="submission" date="2012-09" db="EMBL/GenBank/DDBJ databases">
        <authorList>
            <person name="Martin A.A."/>
        </authorList>
    </citation>
    <scope>NUCLEOTIDE SEQUENCE</scope>
</reference>
<keyword evidence="4" id="KW-0862">Zinc</keyword>
<name>A0A158P5U0_ANGCA</name>
<sequence length="372" mass="41270">MNCIFAHTSAASAAAVAAVVVAAAAGYICVLLIYGQASARAFRNQVTNVAAEVINILNDLTNDSIDELKMTRKVRQRQRWRVSSPPSSSAEAAADVPSMSSDFGVHQLLTSFDGSQPGPSRVMIRRQTHLQLVATDQIYFDYLLNESTSLSASFLWSEAIQNRHVYLSLLSAFLIEHSSRNSSKTLKCPKCNWHYKYQETLEIHMKEKHSDGEVKCGYCAENRVHPKLARGESYSCGYKPYRLYSTTTKGNLSIHMQSDKHLHAVQELPSGIASLSCPPTRSPPSDDDHSLVCVVCGCFSSDDLEEMIAHADKSSLQDRSSPSHGDISMSSGVFRCHLCPYHTNLKANFQLHTRTDKHLQRVQMVCQQLVSN</sequence>
<keyword evidence="2" id="KW-0479">Metal-binding</keyword>
<evidence type="ECO:0000256" key="1">
    <source>
        <dbReference type="ARBA" id="ARBA00004123"/>
    </source>
</evidence>
<proteinExistence type="predicted"/>
<reference evidence="8" key="2">
    <citation type="submission" date="2016-04" db="UniProtKB">
        <authorList>
            <consortium name="WormBaseParasite"/>
        </authorList>
    </citation>
    <scope>IDENTIFICATION</scope>
</reference>
<dbReference type="InterPro" id="IPR051968">
    <property type="entry name" value="ZnFinger_Homeobox_TR"/>
</dbReference>
<protein>
    <submittedName>
        <fullName evidence="8">C2H2-type domain-containing protein</fullName>
    </submittedName>
</protein>
<evidence type="ECO:0000256" key="2">
    <source>
        <dbReference type="ARBA" id="ARBA00022723"/>
    </source>
</evidence>
<evidence type="ECO:0000259" key="6">
    <source>
        <dbReference type="PROSITE" id="PS00028"/>
    </source>
</evidence>
<dbReference type="GO" id="GO:0005634">
    <property type="term" value="C:nucleus"/>
    <property type="evidence" value="ECO:0007669"/>
    <property type="project" value="UniProtKB-SubCell"/>
</dbReference>